<accession>A0ABS4U3L2</accession>
<comment type="caution">
    <text evidence="2">The sequence shown here is derived from an EMBL/GenBank/DDBJ whole genome shotgun (WGS) entry which is preliminary data.</text>
</comment>
<gene>
    <name evidence="2" type="ORF">JOF56_011595</name>
</gene>
<name>A0ABS4U3L2_9PSEU</name>
<proteinExistence type="predicted"/>
<evidence type="ECO:0000256" key="1">
    <source>
        <dbReference type="SAM" id="MobiDB-lite"/>
    </source>
</evidence>
<protein>
    <submittedName>
        <fullName evidence="2">Uncharacterized protein</fullName>
    </submittedName>
</protein>
<reference evidence="2 3" key="1">
    <citation type="submission" date="2021-03" db="EMBL/GenBank/DDBJ databases">
        <title>Sequencing the genomes of 1000 actinobacteria strains.</title>
        <authorList>
            <person name="Klenk H.-P."/>
        </authorList>
    </citation>
    <scope>NUCLEOTIDE SEQUENCE [LARGE SCALE GENOMIC DNA]</scope>
    <source>
        <strain evidence="2 3">DSM 46670</strain>
    </source>
</reference>
<keyword evidence="3" id="KW-1185">Reference proteome</keyword>
<sequence length="68" mass="7358">MSKNSRRAASDAKRDMKAEGLTTSTVCQHGRTTERTIVMSGHNTVRTTCSDCSKVVSEVPEPPPPLRG</sequence>
<evidence type="ECO:0000313" key="3">
    <source>
        <dbReference type="Proteomes" id="UP001519332"/>
    </source>
</evidence>
<feature type="region of interest" description="Disordered" evidence="1">
    <location>
        <begin position="1"/>
        <end position="27"/>
    </location>
</feature>
<dbReference type="Proteomes" id="UP001519332">
    <property type="component" value="Unassembled WGS sequence"/>
</dbReference>
<evidence type="ECO:0000313" key="2">
    <source>
        <dbReference type="EMBL" id="MBP2331210.1"/>
    </source>
</evidence>
<feature type="compositionally biased region" description="Basic and acidic residues" evidence="1">
    <location>
        <begin position="8"/>
        <end position="18"/>
    </location>
</feature>
<organism evidence="2 3">
    <name type="scientific">Kibdelosporangium banguiense</name>
    <dbReference type="NCBI Taxonomy" id="1365924"/>
    <lineage>
        <taxon>Bacteria</taxon>
        <taxon>Bacillati</taxon>
        <taxon>Actinomycetota</taxon>
        <taxon>Actinomycetes</taxon>
        <taxon>Pseudonocardiales</taxon>
        <taxon>Pseudonocardiaceae</taxon>
        <taxon>Kibdelosporangium</taxon>
    </lineage>
</organism>
<dbReference type="EMBL" id="JAGINW010000001">
    <property type="protein sequence ID" value="MBP2331210.1"/>
    <property type="molecule type" value="Genomic_DNA"/>
</dbReference>